<organism evidence="5 6">
    <name type="scientific">Granulosicoccus antarcticus IMCC3135</name>
    <dbReference type="NCBI Taxonomy" id="1192854"/>
    <lineage>
        <taxon>Bacteria</taxon>
        <taxon>Pseudomonadati</taxon>
        <taxon>Pseudomonadota</taxon>
        <taxon>Gammaproteobacteria</taxon>
        <taxon>Chromatiales</taxon>
        <taxon>Granulosicoccaceae</taxon>
        <taxon>Granulosicoccus</taxon>
    </lineage>
</organism>
<dbReference type="Pfam" id="PF12802">
    <property type="entry name" value="MarR_2"/>
    <property type="match status" value="1"/>
</dbReference>
<dbReference type="InterPro" id="IPR000835">
    <property type="entry name" value="HTH_MarR-typ"/>
</dbReference>
<dbReference type="SUPFAM" id="SSF46785">
    <property type="entry name" value="Winged helix' DNA-binding domain"/>
    <property type="match status" value="1"/>
</dbReference>
<dbReference type="SMART" id="SM00347">
    <property type="entry name" value="HTH_MARR"/>
    <property type="match status" value="1"/>
</dbReference>
<dbReference type="AlphaFoldDB" id="A0A2Z2NU84"/>
<evidence type="ECO:0000256" key="3">
    <source>
        <dbReference type="ARBA" id="ARBA00023163"/>
    </source>
</evidence>
<feature type="domain" description="HTH marR-type" evidence="4">
    <location>
        <begin position="5"/>
        <end position="137"/>
    </location>
</feature>
<dbReference type="PANTHER" id="PTHR42756">
    <property type="entry name" value="TRANSCRIPTIONAL REGULATOR, MARR"/>
    <property type="match status" value="1"/>
</dbReference>
<dbReference type="GO" id="GO:0003700">
    <property type="term" value="F:DNA-binding transcription factor activity"/>
    <property type="evidence" value="ECO:0007669"/>
    <property type="project" value="InterPro"/>
</dbReference>
<evidence type="ECO:0000256" key="2">
    <source>
        <dbReference type="ARBA" id="ARBA00023125"/>
    </source>
</evidence>
<dbReference type="GO" id="GO:0003677">
    <property type="term" value="F:DNA binding"/>
    <property type="evidence" value="ECO:0007669"/>
    <property type="project" value="UniProtKB-KW"/>
</dbReference>
<dbReference type="PRINTS" id="PR00598">
    <property type="entry name" value="HTHMARR"/>
</dbReference>
<keyword evidence="1" id="KW-0805">Transcription regulation</keyword>
<dbReference type="Gene3D" id="1.10.10.10">
    <property type="entry name" value="Winged helix-like DNA-binding domain superfamily/Winged helix DNA-binding domain"/>
    <property type="match status" value="1"/>
</dbReference>
<dbReference type="EMBL" id="CP018632">
    <property type="protein sequence ID" value="ASJ74813.1"/>
    <property type="molecule type" value="Genomic_DNA"/>
</dbReference>
<evidence type="ECO:0000313" key="6">
    <source>
        <dbReference type="Proteomes" id="UP000250079"/>
    </source>
</evidence>
<sequence length="150" mass="17048">MHKQHDYQFHALLHSADLVEDRLREKLTPLDIRPKQARVLSALDILGSVSQAQLAREIYVTAGSMSTMVTRLEKLGLISRARHPDERRSDVLSLTEVGKSQLKGIHQTWKEMDEYIEKTIGHKKALMLLELTEELRLALGGQVPGDKTRD</sequence>
<dbReference type="PANTHER" id="PTHR42756:SF1">
    <property type="entry name" value="TRANSCRIPTIONAL REPRESSOR OF EMRAB OPERON"/>
    <property type="match status" value="1"/>
</dbReference>
<evidence type="ECO:0000259" key="4">
    <source>
        <dbReference type="PROSITE" id="PS50995"/>
    </source>
</evidence>
<protein>
    <submittedName>
        <fullName evidence="5">Multiple antibiotic resistance protein MarR</fullName>
    </submittedName>
</protein>
<keyword evidence="3" id="KW-0804">Transcription</keyword>
<accession>A0A2Z2NU84</accession>
<proteinExistence type="predicted"/>
<dbReference type="InterPro" id="IPR036388">
    <property type="entry name" value="WH-like_DNA-bd_sf"/>
</dbReference>
<dbReference type="Proteomes" id="UP000250079">
    <property type="component" value="Chromosome"/>
</dbReference>
<reference evidence="5 6" key="1">
    <citation type="submission" date="2016-12" db="EMBL/GenBank/DDBJ databases">
        <authorList>
            <person name="Song W.-J."/>
            <person name="Kurnit D.M."/>
        </authorList>
    </citation>
    <scope>NUCLEOTIDE SEQUENCE [LARGE SCALE GENOMIC DNA]</scope>
    <source>
        <strain evidence="5 6">IMCC3135</strain>
    </source>
</reference>
<dbReference type="RefSeq" id="WP_088919798.1">
    <property type="nucleotide sequence ID" value="NZ_CP018632.1"/>
</dbReference>
<keyword evidence="2" id="KW-0238">DNA-binding</keyword>
<dbReference type="PROSITE" id="PS50995">
    <property type="entry name" value="HTH_MARR_2"/>
    <property type="match status" value="1"/>
</dbReference>
<evidence type="ECO:0000313" key="5">
    <source>
        <dbReference type="EMBL" id="ASJ74813.1"/>
    </source>
</evidence>
<keyword evidence="6" id="KW-1185">Reference proteome</keyword>
<dbReference type="InterPro" id="IPR036390">
    <property type="entry name" value="WH_DNA-bd_sf"/>
</dbReference>
<evidence type="ECO:0000256" key="1">
    <source>
        <dbReference type="ARBA" id="ARBA00023015"/>
    </source>
</evidence>
<gene>
    <name evidence="5" type="primary">marR</name>
    <name evidence="5" type="ORF">IMCC3135_23720</name>
</gene>
<dbReference type="KEGG" id="gai:IMCC3135_23720"/>
<dbReference type="OrthoDB" id="6196575at2"/>
<name>A0A2Z2NU84_9GAMM</name>